<proteinExistence type="predicted"/>
<protein>
    <submittedName>
        <fullName evidence="1">Tail protein</fullName>
    </submittedName>
</protein>
<gene>
    <name evidence="1" type="ORF">PBOR_32635</name>
</gene>
<dbReference type="KEGG" id="pbd:PBOR_32635"/>
<dbReference type="Proteomes" id="UP000029518">
    <property type="component" value="Chromosome"/>
</dbReference>
<sequence>MIYRTVQGDMWDGIAFKLYGDAQFMALLLNANPAHAPVSVFSSNIVLNVPELPADTSSSLPPWRRG</sequence>
<organism evidence="1 2">
    <name type="scientific">Paenibacillus borealis</name>
    <dbReference type="NCBI Taxonomy" id="160799"/>
    <lineage>
        <taxon>Bacteria</taxon>
        <taxon>Bacillati</taxon>
        <taxon>Bacillota</taxon>
        <taxon>Bacilli</taxon>
        <taxon>Bacillales</taxon>
        <taxon>Paenibacillaceae</taxon>
        <taxon>Paenibacillus</taxon>
    </lineage>
</organism>
<dbReference type="InterPro" id="IPR008861">
    <property type="entry name" value="GpX-like"/>
</dbReference>
<dbReference type="Pfam" id="PF05489">
    <property type="entry name" value="Phage_tail_X"/>
    <property type="match status" value="1"/>
</dbReference>
<keyword evidence="2" id="KW-1185">Reference proteome</keyword>
<dbReference type="EMBL" id="CP009285">
    <property type="protein sequence ID" value="AIQ61114.1"/>
    <property type="molecule type" value="Genomic_DNA"/>
</dbReference>
<name>A0A089MXI5_PAEBO</name>
<dbReference type="HOGENOM" id="CLU_175462_0_2_9"/>
<dbReference type="AlphaFoldDB" id="A0A089MXI5"/>
<evidence type="ECO:0000313" key="2">
    <source>
        <dbReference type="Proteomes" id="UP000029518"/>
    </source>
</evidence>
<dbReference type="RefSeq" id="WP_042217879.1">
    <property type="nucleotide sequence ID" value="NZ_CP009285.1"/>
</dbReference>
<accession>A0A089MXI5</accession>
<reference evidence="1" key="1">
    <citation type="submission" date="2014-08" db="EMBL/GenBank/DDBJ databases">
        <title>Comparative genomics of the Paenibacillus odorifer group.</title>
        <authorList>
            <person name="den Bakker H.C."/>
            <person name="Tsai Y.-C.Y.-C."/>
            <person name="Martin N."/>
            <person name="Korlach J."/>
            <person name="Wiedmann M."/>
        </authorList>
    </citation>
    <scope>NUCLEOTIDE SEQUENCE [LARGE SCALE GENOMIC DNA]</scope>
    <source>
        <strain evidence="1">DSM 13188</strain>
    </source>
</reference>
<evidence type="ECO:0000313" key="1">
    <source>
        <dbReference type="EMBL" id="AIQ61114.1"/>
    </source>
</evidence>